<name>A0ABD3MD46_9STRA</name>
<dbReference type="PRINTS" id="PR00793">
    <property type="entry name" value="PROAMNOPTASE"/>
</dbReference>
<accession>A0ABD3MD46</accession>
<dbReference type="SUPFAM" id="SSF53474">
    <property type="entry name" value="alpha/beta-Hydrolases"/>
    <property type="match status" value="1"/>
</dbReference>
<keyword evidence="5" id="KW-1185">Reference proteome</keyword>
<dbReference type="Proteomes" id="UP001530293">
    <property type="component" value="Unassembled WGS sequence"/>
</dbReference>
<dbReference type="AlphaFoldDB" id="A0ABD3MD46"/>
<dbReference type="EMBL" id="JALLBG020000144">
    <property type="protein sequence ID" value="KAL3761929.1"/>
    <property type="molecule type" value="Genomic_DNA"/>
</dbReference>
<reference evidence="4 5" key="1">
    <citation type="submission" date="2024-10" db="EMBL/GenBank/DDBJ databases">
        <title>Updated reference genomes for cyclostephanoid diatoms.</title>
        <authorList>
            <person name="Roberts W.R."/>
            <person name="Alverson A.J."/>
        </authorList>
    </citation>
    <scope>NUCLEOTIDE SEQUENCE [LARGE SCALE GENOMIC DNA]</scope>
    <source>
        <strain evidence="4 5">AJA232-27</strain>
    </source>
</reference>
<evidence type="ECO:0000256" key="1">
    <source>
        <dbReference type="ARBA" id="ARBA00010088"/>
    </source>
</evidence>
<proteinExistence type="inferred from homology"/>
<evidence type="ECO:0000313" key="5">
    <source>
        <dbReference type="Proteomes" id="UP001530293"/>
    </source>
</evidence>
<feature type="domain" description="AB hydrolase-1" evidence="3">
    <location>
        <begin position="60"/>
        <end position="332"/>
    </location>
</feature>
<evidence type="ECO:0000313" key="4">
    <source>
        <dbReference type="EMBL" id="KAL3761929.1"/>
    </source>
</evidence>
<evidence type="ECO:0000259" key="3">
    <source>
        <dbReference type="Pfam" id="PF00561"/>
    </source>
</evidence>
<dbReference type="InterPro" id="IPR050266">
    <property type="entry name" value="AB_hydrolase_sf"/>
</dbReference>
<dbReference type="PANTHER" id="PTHR43798:SF33">
    <property type="entry name" value="HYDROLASE, PUTATIVE (AFU_ORTHOLOGUE AFUA_2G14860)-RELATED"/>
    <property type="match status" value="1"/>
</dbReference>
<dbReference type="InterPro" id="IPR029058">
    <property type="entry name" value="AB_hydrolase_fold"/>
</dbReference>
<organism evidence="4 5">
    <name type="scientific">Discostella pseudostelligera</name>
    <dbReference type="NCBI Taxonomy" id="259834"/>
    <lineage>
        <taxon>Eukaryota</taxon>
        <taxon>Sar</taxon>
        <taxon>Stramenopiles</taxon>
        <taxon>Ochrophyta</taxon>
        <taxon>Bacillariophyta</taxon>
        <taxon>Coscinodiscophyceae</taxon>
        <taxon>Thalassiosirophycidae</taxon>
        <taxon>Stephanodiscales</taxon>
        <taxon>Stephanodiscaceae</taxon>
        <taxon>Discostella</taxon>
    </lineage>
</organism>
<evidence type="ECO:0000256" key="2">
    <source>
        <dbReference type="ARBA" id="ARBA00022801"/>
    </source>
</evidence>
<dbReference type="PANTHER" id="PTHR43798">
    <property type="entry name" value="MONOACYLGLYCEROL LIPASE"/>
    <property type="match status" value="1"/>
</dbReference>
<dbReference type="InterPro" id="IPR000073">
    <property type="entry name" value="AB_hydrolase_1"/>
</dbReference>
<protein>
    <recommendedName>
        <fullName evidence="3">AB hydrolase-1 domain-containing protein</fullName>
    </recommendedName>
</protein>
<dbReference type="InterPro" id="IPR002410">
    <property type="entry name" value="Peptidase_S33"/>
</dbReference>
<keyword evidence="2" id="KW-0378">Hydrolase</keyword>
<gene>
    <name evidence="4" type="ORF">ACHAWU_010106</name>
</gene>
<dbReference type="GO" id="GO:0016787">
    <property type="term" value="F:hydrolase activity"/>
    <property type="evidence" value="ECO:0007669"/>
    <property type="project" value="UniProtKB-KW"/>
</dbReference>
<sequence length="350" mass="39815">MTSTHSQRIECKFGTFPLQRTITTSPKQNQPRLCIAYRILHPSLLNNTAPEQADSAQPAPLLVVHGGPSLPSEYLTPLANHINNRPIIFYDQLGCGWSSIPRQKEWYGVTEMSHDLEELIQHLKEVWKIQSFHMLGHSLGGAIGYEYLKLQTTKNNLDERRDVHRCLSFILSNASTNLALSSSEQRRLFQEFQLQQLQTSMPSFNNQQLQKKRGSIEDVFFHAHICRTMNKPAELELALSRRGMEWSANKYCATPPPLVQNVLSDGANTNATTAKSVASTYSMNRFPPVLLIRGQYDFVTEICTRGWFEIFTDGIQEVVLDDCAHYPHFEQPESYSYQIEKFCANAESAS</sequence>
<dbReference type="Pfam" id="PF00561">
    <property type="entry name" value="Abhydrolase_1"/>
    <property type="match status" value="1"/>
</dbReference>
<comment type="caution">
    <text evidence="4">The sequence shown here is derived from an EMBL/GenBank/DDBJ whole genome shotgun (WGS) entry which is preliminary data.</text>
</comment>
<dbReference type="Gene3D" id="3.40.50.1820">
    <property type="entry name" value="alpha/beta hydrolase"/>
    <property type="match status" value="1"/>
</dbReference>
<comment type="similarity">
    <text evidence="1">Belongs to the peptidase S33 family.</text>
</comment>